<protein>
    <recommendedName>
        <fullName evidence="2">GGDEF domain-containing protein</fullName>
    </recommendedName>
</protein>
<keyword evidence="1" id="KW-0472">Membrane</keyword>
<dbReference type="AlphaFoldDB" id="A0A1U7NSD2"/>
<feature type="transmembrane region" description="Helical" evidence="1">
    <location>
        <begin position="82"/>
        <end position="104"/>
    </location>
</feature>
<organism evidence="3 4">
    <name type="scientific">Deinococcus marmoris</name>
    <dbReference type="NCBI Taxonomy" id="249408"/>
    <lineage>
        <taxon>Bacteria</taxon>
        <taxon>Thermotogati</taxon>
        <taxon>Deinococcota</taxon>
        <taxon>Deinococci</taxon>
        <taxon>Deinococcales</taxon>
        <taxon>Deinococcaceae</taxon>
        <taxon>Deinococcus</taxon>
    </lineage>
</organism>
<keyword evidence="1" id="KW-0812">Transmembrane</keyword>
<evidence type="ECO:0000259" key="2">
    <source>
        <dbReference type="PROSITE" id="PS50887"/>
    </source>
</evidence>
<dbReference type="Pfam" id="PF00990">
    <property type="entry name" value="GGDEF"/>
    <property type="match status" value="1"/>
</dbReference>
<feature type="transmembrane region" description="Helical" evidence="1">
    <location>
        <begin position="110"/>
        <end position="127"/>
    </location>
</feature>
<sequence>MSMAAGETGNLTQEPGAELRHTLHQGLALTALICGVPVLLILWGLEASSADPRAPMLGLYAVMALVCLWAAYRIMSGKSLDGALKITIAFNALFVLFQAYYGVVGGQVSLNMYLMLITNAIFGYLVFGTRSAGLLNLGMFGTALGLVLLRAAQGDLKPAFLELQLFLSTGTVMMLLHALAWYKNRFIALAHKQLRLEHEAWTDALTGLPNRRRLYQQIETLLDPAHPDAAAPDLTSPTQTFPGRGGSVIMLDIDHFKAVNDTHGHLAGDSALAHIAGLLRHSAQAGETPGRWGGEEFMLILPGVAEAGAARRAEALRQRLLASPHPQVGPLTASFGVSTCRAGDDLTRLVARVDDALYGAKAAGRDRIHTAEMAGPGFDGDVAAMPAMME</sequence>
<evidence type="ECO:0000313" key="4">
    <source>
        <dbReference type="Proteomes" id="UP000186607"/>
    </source>
</evidence>
<keyword evidence="4" id="KW-1185">Reference proteome</keyword>
<reference evidence="3 4" key="1">
    <citation type="submission" date="2017-01" db="EMBL/GenBank/DDBJ databases">
        <title>Genome Analysis of Deinococcus marmoris KOPRI26562.</title>
        <authorList>
            <person name="Kim J.H."/>
            <person name="Oh H.-M."/>
        </authorList>
    </citation>
    <scope>NUCLEOTIDE SEQUENCE [LARGE SCALE GENOMIC DNA]</scope>
    <source>
        <strain evidence="3 4">KOPRI26562</strain>
    </source>
</reference>
<dbReference type="EMBL" id="MSTI01000160">
    <property type="protein sequence ID" value="OLV15834.1"/>
    <property type="molecule type" value="Genomic_DNA"/>
</dbReference>
<dbReference type="SUPFAM" id="SSF55073">
    <property type="entry name" value="Nucleotide cyclase"/>
    <property type="match status" value="1"/>
</dbReference>
<dbReference type="PANTHER" id="PTHR45138">
    <property type="entry name" value="REGULATORY COMPONENTS OF SENSORY TRANSDUCTION SYSTEM"/>
    <property type="match status" value="1"/>
</dbReference>
<dbReference type="PANTHER" id="PTHR45138:SF9">
    <property type="entry name" value="DIGUANYLATE CYCLASE DGCM-RELATED"/>
    <property type="match status" value="1"/>
</dbReference>
<dbReference type="CDD" id="cd01949">
    <property type="entry name" value="GGDEF"/>
    <property type="match status" value="1"/>
</dbReference>
<evidence type="ECO:0000256" key="1">
    <source>
        <dbReference type="SAM" id="Phobius"/>
    </source>
</evidence>
<accession>A0A1U7NSD2</accession>
<dbReference type="Proteomes" id="UP000186607">
    <property type="component" value="Unassembled WGS sequence"/>
</dbReference>
<dbReference type="GO" id="GO:0052621">
    <property type="term" value="F:diguanylate cyclase activity"/>
    <property type="evidence" value="ECO:0007669"/>
    <property type="project" value="TreeGrafter"/>
</dbReference>
<dbReference type="STRING" id="249408.BOO71_0013618"/>
<dbReference type="NCBIfam" id="TIGR00254">
    <property type="entry name" value="GGDEF"/>
    <property type="match status" value="1"/>
</dbReference>
<feature type="domain" description="GGDEF" evidence="2">
    <location>
        <begin position="244"/>
        <end position="373"/>
    </location>
</feature>
<dbReference type="InterPro" id="IPR000160">
    <property type="entry name" value="GGDEF_dom"/>
</dbReference>
<feature type="transmembrane region" description="Helical" evidence="1">
    <location>
        <begin position="163"/>
        <end position="182"/>
    </location>
</feature>
<dbReference type="PROSITE" id="PS50887">
    <property type="entry name" value="GGDEF"/>
    <property type="match status" value="1"/>
</dbReference>
<keyword evidence="1" id="KW-1133">Transmembrane helix</keyword>
<proteinExistence type="predicted"/>
<evidence type="ECO:0000313" key="3">
    <source>
        <dbReference type="EMBL" id="OLV15834.1"/>
    </source>
</evidence>
<feature type="transmembrane region" description="Helical" evidence="1">
    <location>
        <begin position="57"/>
        <end position="75"/>
    </location>
</feature>
<feature type="transmembrane region" description="Helical" evidence="1">
    <location>
        <begin position="134"/>
        <end position="151"/>
    </location>
</feature>
<name>A0A1U7NSD2_9DEIO</name>
<dbReference type="InterPro" id="IPR043128">
    <property type="entry name" value="Rev_trsase/Diguanyl_cyclase"/>
</dbReference>
<gene>
    <name evidence="3" type="ORF">BOO71_0013618</name>
</gene>
<dbReference type="Gene3D" id="3.30.70.270">
    <property type="match status" value="1"/>
</dbReference>
<feature type="transmembrane region" description="Helical" evidence="1">
    <location>
        <begin position="26"/>
        <end position="45"/>
    </location>
</feature>
<dbReference type="SMART" id="SM00267">
    <property type="entry name" value="GGDEF"/>
    <property type="match status" value="1"/>
</dbReference>
<dbReference type="InterPro" id="IPR050469">
    <property type="entry name" value="Diguanylate_Cyclase"/>
</dbReference>
<comment type="caution">
    <text evidence="3">The sequence shown here is derived from an EMBL/GenBank/DDBJ whole genome shotgun (WGS) entry which is preliminary data.</text>
</comment>
<dbReference type="InterPro" id="IPR029787">
    <property type="entry name" value="Nucleotide_cyclase"/>
</dbReference>